<keyword evidence="4 7" id="KW-0255">Endonuclease</keyword>
<dbReference type="NCBIfam" id="TIGR00188">
    <property type="entry name" value="rnpA"/>
    <property type="match status" value="1"/>
</dbReference>
<evidence type="ECO:0000256" key="8">
    <source>
        <dbReference type="NCBIfam" id="TIGR00188"/>
    </source>
</evidence>
<reference evidence="9 10" key="1">
    <citation type="submission" date="2020-08" db="EMBL/GenBank/DDBJ databases">
        <title>A Genomic Blueprint of the Chicken Gut Microbiome.</title>
        <authorList>
            <person name="Gilroy R."/>
            <person name="Ravi A."/>
            <person name="Getino M."/>
            <person name="Pursley I."/>
            <person name="Horton D.L."/>
            <person name="Alikhan N.-F."/>
            <person name="Baker D."/>
            <person name="Gharbi K."/>
            <person name="Hall N."/>
            <person name="Watson M."/>
            <person name="Adriaenssens E.M."/>
            <person name="Foster-Nyarko E."/>
            <person name="Jarju S."/>
            <person name="Secka A."/>
            <person name="Antonio M."/>
            <person name="Oren A."/>
            <person name="Chaudhuri R."/>
            <person name="La Ragione R.M."/>
            <person name="Hildebrand F."/>
            <person name="Pallen M.J."/>
        </authorList>
    </citation>
    <scope>NUCLEOTIDE SEQUENCE [LARGE SCALE GENOMIC DNA]</scope>
    <source>
        <strain evidence="9 10">Sa4CUA7</strain>
    </source>
</reference>
<dbReference type="Proteomes" id="UP000648352">
    <property type="component" value="Unassembled WGS sequence"/>
</dbReference>
<dbReference type="HAMAP" id="MF_00227">
    <property type="entry name" value="RNase_P"/>
    <property type="match status" value="1"/>
</dbReference>
<keyword evidence="5 7" id="KW-0378">Hydrolase</keyword>
<dbReference type="InterPro" id="IPR000100">
    <property type="entry name" value="RNase_P"/>
</dbReference>
<dbReference type="PANTHER" id="PTHR33992:SF1">
    <property type="entry name" value="RIBONUCLEASE P PROTEIN COMPONENT"/>
    <property type="match status" value="1"/>
</dbReference>
<dbReference type="InterPro" id="IPR020539">
    <property type="entry name" value="RNase_P_CS"/>
</dbReference>
<sequence>MLSRPNRLTRGIEYRAVVRGGRRCGGTHTVTYVAPAIGGQVPRFGFIVSKQVGGAVVRNTVRRRLKAVCAEVLGDAVPSGDVVIRALPSAAEAPYAELRNDVRRCLAKRAVS</sequence>
<proteinExistence type="inferred from homology"/>
<dbReference type="PANTHER" id="PTHR33992">
    <property type="entry name" value="RIBONUCLEASE P PROTEIN COMPONENT"/>
    <property type="match status" value="1"/>
</dbReference>
<dbReference type="InterPro" id="IPR020568">
    <property type="entry name" value="Ribosomal_Su5_D2-typ_SF"/>
</dbReference>
<protein>
    <recommendedName>
        <fullName evidence="7 8">Ribonuclease P protein component</fullName>
        <shortName evidence="7">RNase P protein</shortName>
        <shortName evidence="7">RNaseP protein</shortName>
        <ecNumber evidence="7 8">3.1.26.5</ecNumber>
    </recommendedName>
    <alternativeName>
        <fullName evidence="7">Protein C5</fullName>
    </alternativeName>
</protein>
<comment type="catalytic activity">
    <reaction evidence="7">
        <text>Endonucleolytic cleavage of RNA, removing 5'-extranucleotides from tRNA precursor.</text>
        <dbReference type="EC" id="3.1.26.5"/>
    </reaction>
</comment>
<dbReference type="Gene3D" id="3.30.230.10">
    <property type="match status" value="1"/>
</dbReference>
<name>A0ABR8S519_9MICO</name>
<keyword evidence="3 7" id="KW-0540">Nuclease</keyword>
<dbReference type="PROSITE" id="PS00648">
    <property type="entry name" value="RIBONUCLEASE_P"/>
    <property type="match status" value="1"/>
</dbReference>
<accession>A0ABR8S519</accession>
<comment type="caution">
    <text evidence="9">The sequence shown here is derived from an EMBL/GenBank/DDBJ whole genome shotgun (WGS) entry which is preliminary data.</text>
</comment>
<gene>
    <name evidence="7 9" type="primary">rnpA</name>
    <name evidence="9" type="ORF">H9651_12565</name>
</gene>
<evidence type="ECO:0000256" key="1">
    <source>
        <dbReference type="ARBA" id="ARBA00002663"/>
    </source>
</evidence>
<keyword evidence="10" id="KW-1185">Reference proteome</keyword>
<evidence type="ECO:0000256" key="5">
    <source>
        <dbReference type="ARBA" id="ARBA00022801"/>
    </source>
</evidence>
<evidence type="ECO:0000256" key="4">
    <source>
        <dbReference type="ARBA" id="ARBA00022759"/>
    </source>
</evidence>
<keyword evidence="6 7" id="KW-0694">RNA-binding</keyword>
<organism evidence="9 10">
    <name type="scientific">Microbacterium pullorum</name>
    <dbReference type="NCBI Taxonomy" id="2762236"/>
    <lineage>
        <taxon>Bacteria</taxon>
        <taxon>Bacillati</taxon>
        <taxon>Actinomycetota</taxon>
        <taxon>Actinomycetes</taxon>
        <taxon>Micrococcales</taxon>
        <taxon>Microbacteriaceae</taxon>
        <taxon>Microbacterium</taxon>
    </lineage>
</organism>
<comment type="subunit">
    <text evidence="7">Consists of a catalytic RNA component (M1 or rnpB) and a protein subunit.</text>
</comment>
<evidence type="ECO:0000313" key="9">
    <source>
        <dbReference type="EMBL" id="MBD7958474.1"/>
    </source>
</evidence>
<evidence type="ECO:0000256" key="6">
    <source>
        <dbReference type="ARBA" id="ARBA00022884"/>
    </source>
</evidence>
<dbReference type="Pfam" id="PF00825">
    <property type="entry name" value="Ribonuclease_P"/>
    <property type="match status" value="1"/>
</dbReference>
<dbReference type="EMBL" id="JACSQP010000008">
    <property type="protein sequence ID" value="MBD7958474.1"/>
    <property type="molecule type" value="Genomic_DNA"/>
</dbReference>
<comment type="similarity">
    <text evidence="7">Belongs to the RnpA family.</text>
</comment>
<dbReference type="GO" id="GO:0004526">
    <property type="term" value="F:ribonuclease P activity"/>
    <property type="evidence" value="ECO:0007669"/>
    <property type="project" value="UniProtKB-EC"/>
</dbReference>
<dbReference type="RefSeq" id="WP_191719670.1">
    <property type="nucleotide sequence ID" value="NZ_JACSQP010000008.1"/>
</dbReference>
<evidence type="ECO:0000256" key="3">
    <source>
        <dbReference type="ARBA" id="ARBA00022722"/>
    </source>
</evidence>
<keyword evidence="2 7" id="KW-0819">tRNA processing</keyword>
<dbReference type="InterPro" id="IPR014721">
    <property type="entry name" value="Ribsml_uS5_D2-typ_fold_subgr"/>
</dbReference>
<comment type="function">
    <text evidence="1 7">RNaseP catalyzes the removal of the 5'-leader sequence from pre-tRNA to produce the mature 5'-terminus. It can also cleave other RNA substrates such as 4.5S RNA. The protein component plays an auxiliary but essential role in vivo by binding to the 5'-leader sequence and broadening the substrate specificity of the ribozyme.</text>
</comment>
<dbReference type="SUPFAM" id="SSF54211">
    <property type="entry name" value="Ribosomal protein S5 domain 2-like"/>
    <property type="match status" value="1"/>
</dbReference>
<evidence type="ECO:0000313" key="10">
    <source>
        <dbReference type="Proteomes" id="UP000648352"/>
    </source>
</evidence>
<evidence type="ECO:0000256" key="7">
    <source>
        <dbReference type="HAMAP-Rule" id="MF_00227"/>
    </source>
</evidence>
<evidence type="ECO:0000256" key="2">
    <source>
        <dbReference type="ARBA" id="ARBA00022694"/>
    </source>
</evidence>
<dbReference type="EC" id="3.1.26.5" evidence="7 8"/>